<accession>A0A5M9HUH5</accession>
<dbReference type="AlphaFoldDB" id="A0A5M9HUH5"/>
<dbReference type="Proteomes" id="UP000322025">
    <property type="component" value="Unassembled WGS sequence"/>
</dbReference>
<comment type="caution">
    <text evidence="1">The sequence shown here is derived from an EMBL/GenBank/DDBJ whole genome shotgun (WGS) entry which is preliminary data.</text>
</comment>
<dbReference type="EMBL" id="VMSO01000038">
    <property type="protein sequence ID" value="KAA8500193.1"/>
    <property type="molecule type" value="Genomic_DNA"/>
</dbReference>
<dbReference type="Pfam" id="PF04309">
    <property type="entry name" value="G3P_antiterm"/>
    <property type="match status" value="1"/>
</dbReference>
<organism evidence="1 2">
    <name type="scientific">Mediterraneibacter catenae</name>
    <dbReference type="NCBI Taxonomy" id="2594882"/>
    <lineage>
        <taxon>Bacteria</taxon>
        <taxon>Bacillati</taxon>
        <taxon>Bacillota</taxon>
        <taxon>Clostridia</taxon>
        <taxon>Lachnospirales</taxon>
        <taxon>Lachnospiraceae</taxon>
        <taxon>Mediterraneibacter</taxon>
    </lineage>
</organism>
<sequence length="189" mass="20881">MKQKFYDMIESNPVIAAVKDMDGLEKCCQLEDIKVIFILFGDICNISEIVRKIKEKEKMAVVHVDLINGLSPKEIAVDFIKNNTAADGIITTKPGLIKRAKELGLFTVLRFFLIDSMALENIRNQQYGLRPDVTEVLPGLMPDVIKEVCRISKTPVIAGGLITEKKSVLAALAAGAVSVSSTNQKVWMM</sequence>
<gene>
    <name evidence="1" type="ORF">FNY66_14835</name>
</gene>
<dbReference type="GO" id="GO:0006071">
    <property type="term" value="P:glycerol metabolic process"/>
    <property type="evidence" value="ECO:0007669"/>
    <property type="project" value="InterPro"/>
</dbReference>
<dbReference type="OrthoDB" id="9799580at2"/>
<dbReference type="PANTHER" id="PTHR35787">
    <property type="entry name" value="GLYCEROL UPTAKE OPERON ANTITERMINATOR REGULATORY PROTEIN"/>
    <property type="match status" value="1"/>
</dbReference>
<dbReference type="PIRSF" id="PIRSF016897">
    <property type="entry name" value="GlpP"/>
    <property type="match status" value="1"/>
</dbReference>
<evidence type="ECO:0000313" key="1">
    <source>
        <dbReference type="EMBL" id="KAA8500193.1"/>
    </source>
</evidence>
<keyword evidence="2" id="KW-1185">Reference proteome</keyword>
<evidence type="ECO:0000313" key="2">
    <source>
        <dbReference type="Proteomes" id="UP000322025"/>
    </source>
</evidence>
<dbReference type="InterPro" id="IPR006699">
    <property type="entry name" value="GlpP"/>
</dbReference>
<proteinExistence type="predicted"/>
<dbReference type="SUPFAM" id="SSF110391">
    <property type="entry name" value="GlpP-like"/>
    <property type="match status" value="1"/>
</dbReference>
<dbReference type="InterPro" id="IPR013785">
    <property type="entry name" value="Aldolase_TIM"/>
</dbReference>
<dbReference type="Gene3D" id="3.20.20.70">
    <property type="entry name" value="Aldolase class I"/>
    <property type="match status" value="1"/>
</dbReference>
<reference evidence="1" key="1">
    <citation type="submission" date="2019-07" db="EMBL/GenBank/DDBJ databases">
        <authorList>
            <person name="Wongkuna S."/>
            <person name="Scaria J."/>
        </authorList>
    </citation>
    <scope>NUCLEOTIDE SEQUENCE [LARGE SCALE GENOMIC DNA]</scope>
    <source>
        <strain evidence="1">SW178</strain>
    </source>
</reference>
<dbReference type="PANTHER" id="PTHR35787:SF1">
    <property type="entry name" value="GLYCEROL UPTAKE OPERON ANTITERMINATOR REGULATORY PROTEIN"/>
    <property type="match status" value="1"/>
</dbReference>
<dbReference type="GO" id="GO:0006355">
    <property type="term" value="P:regulation of DNA-templated transcription"/>
    <property type="evidence" value="ECO:0007669"/>
    <property type="project" value="InterPro"/>
</dbReference>
<name>A0A5M9HUH5_9FIRM</name>
<dbReference type="RefSeq" id="WP_087152493.1">
    <property type="nucleotide sequence ID" value="NZ_VMSO01000038.1"/>
</dbReference>
<protein>
    <submittedName>
        <fullName evidence="1">Glycerol-3-phosphate responsive antiterminator</fullName>
    </submittedName>
</protein>